<keyword evidence="7" id="KW-1185">Reference proteome</keyword>
<dbReference type="SMART" id="SM00100">
    <property type="entry name" value="cNMP"/>
    <property type="match status" value="1"/>
</dbReference>
<dbReference type="InterPro" id="IPR014710">
    <property type="entry name" value="RmlC-like_jellyroll"/>
</dbReference>
<dbReference type="PROSITE" id="PS50042">
    <property type="entry name" value="CNMP_BINDING_3"/>
    <property type="match status" value="1"/>
</dbReference>
<dbReference type="GO" id="GO:0005829">
    <property type="term" value="C:cytosol"/>
    <property type="evidence" value="ECO:0007669"/>
    <property type="project" value="TreeGrafter"/>
</dbReference>
<evidence type="ECO:0000256" key="3">
    <source>
        <dbReference type="ARBA" id="ARBA00023163"/>
    </source>
</evidence>
<dbReference type="InterPro" id="IPR036390">
    <property type="entry name" value="WH_DNA-bd_sf"/>
</dbReference>
<dbReference type="CDD" id="cd00038">
    <property type="entry name" value="CAP_ED"/>
    <property type="match status" value="1"/>
</dbReference>
<dbReference type="PRINTS" id="PR00034">
    <property type="entry name" value="HTHCRP"/>
</dbReference>
<dbReference type="Pfam" id="PF13545">
    <property type="entry name" value="HTH_Crp_2"/>
    <property type="match status" value="1"/>
</dbReference>
<dbReference type="InterPro" id="IPR000595">
    <property type="entry name" value="cNMP-bd_dom"/>
</dbReference>
<dbReference type="NCBIfam" id="NF008365">
    <property type="entry name" value="PRK11161.1"/>
    <property type="match status" value="1"/>
</dbReference>
<dbReference type="PROSITE" id="PS51063">
    <property type="entry name" value="HTH_CRP_2"/>
    <property type="match status" value="1"/>
</dbReference>
<proteinExistence type="predicted"/>
<dbReference type="InterPro" id="IPR050397">
    <property type="entry name" value="Env_Response_Regulators"/>
</dbReference>
<feature type="domain" description="Cyclic nucleotide-binding" evidence="4">
    <location>
        <begin position="24"/>
        <end position="104"/>
    </location>
</feature>
<organism evidence="6 7">
    <name type="scientific">Thiohalospira halophila DSM 15071</name>
    <dbReference type="NCBI Taxonomy" id="1123397"/>
    <lineage>
        <taxon>Bacteria</taxon>
        <taxon>Pseudomonadati</taxon>
        <taxon>Pseudomonadota</taxon>
        <taxon>Gammaproteobacteria</taxon>
        <taxon>Thiohalospirales</taxon>
        <taxon>Thiohalospiraceae</taxon>
        <taxon>Thiohalospira</taxon>
    </lineage>
</organism>
<dbReference type="PANTHER" id="PTHR24567:SF75">
    <property type="entry name" value="FUMARATE AND NITRATE REDUCTION REGULATORY PROTEIN"/>
    <property type="match status" value="1"/>
</dbReference>
<dbReference type="CDD" id="cd00092">
    <property type="entry name" value="HTH_CRP"/>
    <property type="match status" value="1"/>
</dbReference>
<keyword evidence="2" id="KW-0238">DNA-binding</keyword>
<dbReference type="Proteomes" id="UP000198611">
    <property type="component" value="Unassembled WGS sequence"/>
</dbReference>
<evidence type="ECO:0000313" key="6">
    <source>
        <dbReference type="EMBL" id="SFD56837.1"/>
    </source>
</evidence>
<dbReference type="AlphaFoldDB" id="A0A1I1TDW9"/>
<dbReference type="Pfam" id="PF00027">
    <property type="entry name" value="cNMP_binding"/>
    <property type="match status" value="1"/>
</dbReference>
<dbReference type="PROSITE" id="PS00042">
    <property type="entry name" value="HTH_CRP_1"/>
    <property type="match status" value="1"/>
</dbReference>
<keyword evidence="1" id="KW-0805">Transcription regulation</keyword>
<dbReference type="PANTHER" id="PTHR24567">
    <property type="entry name" value="CRP FAMILY TRANSCRIPTIONAL REGULATORY PROTEIN"/>
    <property type="match status" value="1"/>
</dbReference>
<dbReference type="InterPro" id="IPR018335">
    <property type="entry name" value="Tscrpt_reg_HTH_Crp-type_CS"/>
</dbReference>
<dbReference type="STRING" id="1123397.SAMN05660831_01869"/>
<dbReference type="InterPro" id="IPR036388">
    <property type="entry name" value="WH-like_DNA-bd_sf"/>
</dbReference>
<dbReference type="EMBL" id="FOMJ01000006">
    <property type="protein sequence ID" value="SFD56837.1"/>
    <property type="molecule type" value="Genomic_DNA"/>
</dbReference>
<keyword evidence="3" id="KW-0804">Transcription</keyword>
<dbReference type="GO" id="GO:0003700">
    <property type="term" value="F:DNA-binding transcription factor activity"/>
    <property type="evidence" value="ECO:0007669"/>
    <property type="project" value="InterPro"/>
</dbReference>
<feature type="domain" description="HTH crp-type" evidence="5">
    <location>
        <begin position="158"/>
        <end position="231"/>
    </location>
</feature>
<dbReference type="InterPro" id="IPR018490">
    <property type="entry name" value="cNMP-bd_dom_sf"/>
</dbReference>
<evidence type="ECO:0000313" key="7">
    <source>
        <dbReference type="Proteomes" id="UP000198611"/>
    </source>
</evidence>
<dbReference type="Gene3D" id="1.10.10.10">
    <property type="entry name" value="Winged helix-like DNA-binding domain superfamily/Winged helix DNA-binding domain"/>
    <property type="match status" value="1"/>
</dbReference>
<dbReference type="FunFam" id="1.10.10.10:FF:000028">
    <property type="entry name" value="Fumarate/nitrate reduction transcriptional regulator Fnr"/>
    <property type="match status" value="1"/>
</dbReference>
<evidence type="ECO:0000256" key="2">
    <source>
        <dbReference type="ARBA" id="ARBA00023125"/>
    </source>
</evidence>
<accession>A0A1I1TDW9</accession>
<dbReference type="SUPFAM" id="SSF51206">
    <property type="entry name" value="cAMP-binding domain-like"/>
    <property type="match status" value="1"/>
</dbReference>
<protein>
    <submittedName>
        <fullName evidence="6">CRP/FNR family transcriptional regulator, anaerobic regulatory protein</fullName>
    </submittedName>
</protein>
<dbReference type="InterPro" id="IPR012318">
    <property type="entry name" value="HTH_CRP"/>
</dbReference>
<dbReference type="SUPFAM" id="SSF46785">
    <property type="entry name" value="Winged helix' DNA-binding domain"/>
    <property type="match status" value="1"/>
</dbReference>
<evidence type="ECO:0000256" key="1">
    <source>
        <dbReference type="ARBA" id="ARBA00023015"/>
    </source>
</evidence>
<reference evidence="6 7" key="1">
    <citation type="submission" date="2016-10" db="EMBL/GenBank/DDBJ databases">
        <authorList>
            <person name="de Groot N.N."/>
        </authorList>
    </citation>
    <scope>NUCLEOTIDE SEQUENCE [LARGE SCALE GENOMIC DNA]</scope>
    <source>
        <strain evidence="6 7">HL3</strain>
    </source>
</reference>
<dbReference type="RefSeq" id="WP_093428502.1">
    <property type="nucleotide sequence ID" value="NZ_FOMJ01000006.1"/>
</dbReference>
<name>A0A1I1TDW9_9GAMM</name>
<dbReference type="GO" id="GO:0003677">
    <property type="term" value="F:DNA binding"/>
    <property type="evidence" value="ECO:0007669"/>
    <property type="project" value="UniProtKB-KW"/>
</dbReference>
<dbReference type="SMART" id="SM00419">
    <property type="entry name" value="HTH_CRP"/>
    <property type="match status" value="1"/>
</dbReference>
<gene>
    <name evidence="6" type="ORF">SAMN05660831_01869</name>
</gene>
<dbReference type="OrthoDB" id="7643467at2"/>
<dbReference type="Gene3D" id="2.60.120.10">
    <property type="entry name" value="Jelly Rolls"/>
    <property type="match status" value="1"/>
</dbReference>
<evidence type="ECO:0000259" key="4">
    <source>
        <dbReference type="PROSITE" id="PS50042"/>
    </source>
</evidence>
<evidence type="ECO:0000259" key="5">
    <source>
        <dbReference type="PROSITE" id="PS51063"/>
    </source>
</evidence>
<sequence length="254" mass="28059">MTQGNRGSQPRVACRDCSLYQVCLPVGVEAEELSELDRIIHQRRPLRRGEHLFRVGDQFESLYVVRSGSVKTYAPSVDGREQITGFHLPGELLGLDAISNGDHPCGARALETASVCEIPYELLESLGGRIPALRQQIFRLMSRELLQEESHLLLLGRRGADERLAAYLMDLAERLRRRGFSATEFHLSMSRGDIGNYLGLAVETVSRTFTRFQEEGILTAERKHVVIHDAAALARAAGNEALEAGGHPTTLAGN</sequence>